<evidence type="ECO:0000256" key="2">
    <source>
        <dbReference type="SAM" id="MobiDB-lite"/>
    </source>
</evidence>
<dbReference type="InterPro" id="IPR004087">
    <property type="entry name" value="KH_dom"/>
</dbReference>
<feature type="domain" description="K Homology" evidence="3">
    <location>
        <begin position="60"/>
        <end position="159"/>
    </location>
</feature>
<dbReference type="InterPro" id="IPR045071">
    <property type="entry name" value="BBP-like"/>
</dbReference>
<sequence length="361" mass="41454">MAHNNSIHIDDSDTSSSTNDSQTTTIANCDNIVNRNYSNNRRIQQNLPIATLDVHKGEIIRLQVKVMVPIDDHPNYNFVGKLLGPKGNSLKWLQEKTQTKMAIFGRGSMKNKQKEQELRETNDPKYSHLNENLHVEITAIASAPEAYQRISQALFEIKRFLVPDYFDDIRQQQLRELGVISDDHHPQTSKIKVDSNSSTVSPCNYLQHYDEIDAITIDNHHNLCHDNSLTNFNKNMIKMIKPDRKCSSTSSILDSSILESSTIQSHPHHGHQHHLQQQANEQLQDNFLIMNNYHIDDLITLKNGKRLIVDSNNGHLKSSRKLYHHYGVGCANDKQSTNATKRSIMMKPYYRSETTFINKFQ</sequence>
<evidence type="ECO:0000259" key="3">
    <source>
        <dbReference type="SMART" id="SM00322"/>
    </source>
</evidence>
<protein>
    <recommendedName>
        <fullName evidence="3">K Homology domain-containing protein</fullName>
    </recommendedName>
</protein>
<dbReference type="PANTHER" id="PTHR11208">
    <property type="entry name" value="RNA-BINDING PROTEIN RELATED"/>
    <property type="match status" value="1"/>
</dbReference>
<accession>A0ABQ8JQZ9</accession>
<dbReference type="SMART" id="SM00322">
    <property type="entry name" value="KH"/>
    <property type="match status" value="1"/>
</dbReference>
<evidence type="ECO:0000313" key="4">
    <source>
        <dbReference type="EMBL" id="KAH9424706.1"/>
    </source>
</evidence>
<gene>
    <name evidence="4" type="ORF">DERP_013935</name>
</gene>
<dbReference type="EMBL" id="NJHN03000027">
    <property type="protein sequence ID" value="KAH9424706.1"/>
    <property type="molecule type" value="Genomic_DNA"/>
</dbReference>
<dbReference type="InterPro" id="IPR036612">
    <property type="entry name" value="KH_dom_type_1_sf"/>
</dbReference>
<proteinExistence type="predicted"/>
<reference evidence="4 5" key="1">
    <citation type="journal article" date="2018" name="J. Allergy Clin. Immunol.">
        <title>High-quality assembly of Dermatophagoides pteronyssinus genome and transcriptome reveals a wide range of novel allergens.</title>
        <authorList>
            <person name="Liu X.Y."/>
            <person name="Yang K.Y."/>
            <person name="Wang M.Q."/>
            <person name="Kwok J.S."/>
            <person name="Zeng X."/>
            <person name="Yang Z."/>
            <person name="Xiao X.J."/>
            <person name="Lau C.P."/>
            <person name="Li Y."/>
            <person name="Huang Z.M."/>
            <person name="Ba J.G."/>
            <person name="Yim A.K."/>
            <person name="Ouyang C.Y."/>
            <person name="Ngai S.M."/>
            <person name="Chan T.F."/>
            <person name="Leung E.L."/>
            <person name="Liu L."/>
            <person name="Liu Z.G."/>
            <person name="Tsui S.K."/>
        </authorList>
    </citation>
    <scope>NUCLEOTIDE SEQUENCE [LARGE SCALE GENOMIC DNA]</scope>
    <source>
        <strain evidence="4">Derp</strain>
    </source>
</reference>
<evidence type="ECO:0000256" key="1">
    <source>
        <dbReference type="ARBA" id="ARBA00022884"/>
    </source>
</evidence>
<dbReference type="InterPro" id="IPR055256">
    <property type="entry name" value="KH_1_KHDC4/BBP-like"/>
</dbReference>
<dbReference type="CDD" id="cd22384">
    <property type="entry name" value="KH-I_KHDRBS"/>
    <property type="match status" value="1"/>
</dbReference>
<keyword evidence="1" id="KW-0694">RNA-binding</keyword>
<dbReference type="Gene3D" id="3.30.1370.10">
    <property type="entry name" value="K Homology domain, type 1"/>
    <property type="match status" value="1"/>
</dbReference>
<dbReference type="PANTHER" id="PTHR11208:SF42">
    <property type="entry name" value="QUAKING RELATED 54B, ISOFORM E"/>
    <property type="match status" value="1"/>
</dbReference>
<dbReference type="Pfam" id="PF22675">
    <property type="entry name" value="KH-I_KHDC4-BBP"/>
    <property type="match status" value="1"/>
</dbReference>
<dbReference type="SUPFAM" id="SSF54791">
    <property type="entry name" value="Eukaryotic type KH-domain (KH-domain type I)"/>
    <property type="match status" value="1"/>
</dbReference>
<organism evidence="4 5">
    <name type="scientific">Dermatophagoides pteronyssinus</name>
    <name type="common">European house dust mite</name>
    <dbReference type="NCBI Taxonomy" id="6956"/>
    <lineage>
        <taxon>Eukaryota</taxon>
        <taxon>Metazoa</taxon>
        <taxon>Ecdysozoa</taxon>
        <taxon>Arthropoda</taxon>
        <taxon>Chelicerata</taxon>
        <taxon>Arachnida</taxon>
        <taxon>Acari</taxon>
        <taxon>Acariformes</taxon>
        <taxon>Sarcoptiformes</taxon>
        <taxon>Astigmata</taxon>
        <taxon>Psoroptidia</taxon>
        <taxon>Analgoidea</taxon>
        <taxon>Pyroglyphidae</taxon>
        <taxon>Dermatophagoidinae</taxon>
        <taxon>Dermatophagoides</taxon>
    </lineage>
</organism>
<feature type="region of interest" description="Disordered" evidence="2">
    <location>
        <begin position="1"/>
        <end position="24"/>
    </location>
</feature>
<reference evidence="4 5" key="2">
    <citation type="journal article" date="2022" name="Mol. Biol. Evol.">
        <title>Comparative Genomics Reveals Insights into the Divergent Evolution of Astigmatic Mites and Household Pest Adaptations.</title>
        <authorList>
            <person name="Xiong Q."/>
            <person name="Wan A.T."/>
            <person name="Liu X."/>
            <person name="Fung C.S."/>
            <person name="Xiao X."/>
            <person name="Malainual N."/>
            <person name="Hou J."/>
            <person name="Wang L."/>
            <person name="Wang M."/>
            <person name="Yang K.Y."/>
            <person name="Cui Y."/>
            <person name="Leung E.L."/>
            <person name="Nong W."/>
            <person name="Shin S.K."/>
            <person name="Au S.W."/>
            <person name="Jeong K.Y."/>
            <person name="Chew F.T."/>
            <person name="Hui J.H."/>
            <person name="Leung T.F."/>
            <person name="Tungtrongchitr A."/>
            <person name="Zhong N."/>
            <person name="Liu Z."/>
            <person name="Tsui S.K."/>
        </authorList>
    </citation>
    <scope>NUCLEOTIDE SEQUENCE [LARGE SCALE GENOMIC DNA]</scope>
    <source>
        <strain evidence="4">Derp</strain>
    </source>
</reference>
<evidence type="ECO:0000313" key="5">
    <source>
        <dbReference type="Proteomes" id="UP000887458"/>
    </source>
</evidence>
<keyword evidence="5" id="KW-1185">Reference proteome</keyword>
<feature type="compositionally biased region" description="Low complexity" evidence="2">
    <location>
        <begin position="14"/>
        <end position="24"/>
    </location>
</feature>
<comment type="caution">
    <text evidence="4">The sequence shown here is derived from an EMBL/GenBank/DDBJ whole genome shotgun (WGS) entry which is preliminary data.</text>
</comment>
<name>A0ABQ8JQZ9_DERPT</name>
<dbReference type="Proteomes" id="UP000887458">
    <property type="component" value="Unassembled WGS sequence"/>
</dbReference>